<comment type="caution">
    <text evidence="2">The sequence shown here is derived from an EMBL/GenBank/DDBJ whole genome shotgun (WGS) entry which is preliminary data.</text>
</comment>
<dbReference type="RefSeq" id="WP_408169318.1">
    <property type="nucleotide sequence ID" value="NZ_JAQQFR010000012.1"/>
</dbReference>
<reference evidence="2 3" key="1">
    <citation type="journal article" date="2024" name="Chem. Sci.">
        <title>Discovery of megapolipeptins by genome mining of a Burkholderiales bacteria collection.</title>
        <authorList>
            <person name="Paulo B.S."/>
            <person name="Recchia M.J.J."/>
            <person name="Lee S."/>
            <person name="Fergusson C.H."/>
            <person name="Romanowski S.B."/>
            <person name="Hernandez A."/>
            <person name="Krull N."/>
            <person name="Liu D.Y."/>
            <person name="Cavanagh H."/>
            <person name="Bos A."/>
            <person name="Gray C.A."/>
            <person name="Murphy B.T."/>
            <person name="Linington R.G."/>
            <person name="Eustaquio A.S."/>
        </authorList>
    </citation>
    <scope>NUCLEOTIDE SEQUENCE [LARGE SCALE GENOMIC DNA]</scope>
    <source>
        <strain evidence="2 3">RL21-008-BIB-B</strain>
    </source>
</reference>
<dbReference type="InterPro" id="IPR042099">
    <property type="entry name" value="ANL_N_sf"/>
</dbReference>
<protein>
    <submittedName>
        <fullName evidence="2">AMP-binding protein</fullName>
    </submittedName>
</protein>
<evidence type="ECO:0000259" key="1">
    <source>
        <dbReference type="Pfam" id="PF00501"/>
    </source>
</evidence>
<proteinExistence type="predicted"/>
<dbReference type="PANTHER" id="PTHR43845:SF1">
    <property type="entry name" value="BLR5969 PROTEIN"/>
    <property type="match status" value="1"/>
</dbReference>
<feature type="domain" description="AMP-dependent synthetase/ligase" evidence="1">
    <location>
        <begin position="136"/>
        <end position="280"/>
    </location>
</feature>
<dbReference type="Gene3D" id="3.30.300.30">
    <property type="match status" value="1"/>
</dbReference>
<gene>
    <name evidence="2" type="ORF">PQR63_17810</name>
</gene>
<dbReference type="Gene3D" id="3.40.50.12780">
    <property type="entry name" value="N-terminal domain of ligase-like"/>
    <property type="match status" value="1"/>
</dbReference>
<dbReference type="EMBL" id="JAQQFR010000012">
    <property type="protein sequence ID" value="MFL9880262.1"/>
    <property type="molecule type" value="Genomic_DNA"/>
</dbReference>
<evidence type="ECO:0000313" key="2">
    <source>
        <dbReference type="EMBL" id="MFL9880262.1"/>
    </source>
</evidence>
<keyword evidence="3" id="KW-1185">Reference proteome</keyword>
<evidence type="ECO:0000313" key="3">
    <source>
        <dbReference type="Proteomes" id="UP001629214"/>
    </source>
</evidence>
<dbReference type="SUPFAM" id="SSF56801">
    <property type="entry name" value="Acetyl-CoA synthetase-like"/>
    <property type="match status" value="1"/>
</dbReference>
<accession>A0ABW8ZBF7</accession>
<name>A0ABW8ZBF7_9BURK</name>
<sequence length="417" mass="45342">MSDILDSLEQRDPQQRENALMQALPDLVARAQGAEGWNRILKGVNAGDIRDRAALAQLPVTRKSDLKDLQSAAPPFGGLNTTPHRQLRRLFVSPGPIFDPEGHQLDWWRFERPMRALGLRAGHIIQNCFSYHFTPAAFMAEGAAAKIGCAVIPSGIGQTELQVQTIASLRPDAYVGTPSFLKIIIEKAQEMGVALDSLQRALVSAEALPPSLRSWFHEHGVPNVLQLYASADIGNIAYESISDGKVNPGMILDEDLILEIVRPGTGDPVKPGEVGEVVVTSFNPDYPLIRFGTGDLSAVLDGVSPCGRTNTRIKGWMGRADQTTKVRGMFVHPSQVAEITRRHALILKARLVVSGEMANDSMTLHCETMDMDSAVEQAGAIADSVRDITKLRGEVLFAAPGSLPNDGKVIEDARKYE</sequence>
<dbReference type="Proteomes" id="UP001629214">
    <property type="component" value="Unassembled WGS sequence"/>
</dbReference>
<organism evidence="2 3">
    <name type="scientific">Herbaspirillum rhizosphaerae</name>
    <dbReference type="NCBI Taxonomy" id="346179"/>
    <lineage>
        <taxon>Bacteria</taxon>
        <taxon>Pseudomonadati</taxon>
        <taxon>Pseudomonadota</taxon>
        <taxon>Betaproteobacteria</taxon>
        <taxon>Burkholderiales</taxon>
        <taxon>Oxalobacteraceae</taxon>
        <taxon>Herbaspirillum</taxon>
    </lineage>
</organism>
<dbReference type="Pfam" id="PF00501">
    <property type="entry name" value="AMP-binding"/>
    <property type="match status" value="1"/>
</dbReference>
<dbReference type="InterPro" id="IPR000873">
    <property type="entry name" value="AMP-dep_synth/lig_dom"/>
</dbReference>
<dbReference type="PANTHER" id="PTHR43845">
    <property type="entry name" value="BLR5969 PROTEIN"/>
    <property type="match status" value="1"/>
</dbReference>
<dbReference type="InterPro" id="IPR045851">
    <property type="entry name" value="AMP-bd_C_sf"/>
</dbReference>